<organism evidence="2 3">
    <name type="scientific">Angiostrongylus cantonensis</name>
    <name type="common">Rat lungworm</name>
    <dbReference type="NCBI Taxonomy" id="6313"/>
    <lineage>
        <taxon>Eukaryota</taxon>
        <taxon>Metazoa</taxon>
        <taxon>Ecdysozoa</taxon>
        <taxon>Nematoda</taxon>
        <taxon>Chromadorea</taxon>
        <taxon>Rhabditida</taxon>
        <taxon>Rhabditina</taxon>
        <taxon>Rhabditomorpha</taxon>
        <taxon>Strongyloidea</taxon>
        <taxon>Metastrongylidae</taxon>
        <taxon>Angiostrongylus</taxon>
    </lineage>
</organism>
<name>A0A0K0DB55_ANGCA</name>
<feature type="compositionally biased region" description="Basic and acidic residues" evidence="1">
    <location>
        <begin position="1"/>
        <end position="10"/>
    </location>
</feature>
<sequence length="82" mass="8819">MKADSSEVTKGRLSPETLEPIRQRGIARAAGNPKLTSEFAKQCRQAIKEVLKVRRAAGMVGAPVAGKAFAKPTEASPFTRPR</sequence>
<reference evidence="2" key="1">
    <citation type="submission" date="2012-09" db="EMBL/GenBank/DDBJ databases">
        <authorList>
            <person name="Martin A.A."/>
        </authorList>
    </citation>
    <scope>NUCLEOTIDE SEQUENCE</scope>
</reference>
<dbReference type="WBParaSite" id="ACAC_0000761201-mRNA-1">
    <property type="protein sequence ID" value="ACAC_0000761201-mRNA-1"/>
    <property type="gene ID" value="ACAC_0000761201"/>
</dbReference>
<dbReference type="AlphaFoldDB" id="A0A0K0DB55"/>
<feature type="region of interest" description="Disordered" evidence="1">
    <location>
        <begin position="1"/>
        <end position="22"/>
    </location>
</feature>
<evidence type="ECO:0000313" key="2">
    <source>
        <dbReference type="Proteomes" id="UP000035642"/>
    </source>
</evidence>
<proteinExistence type="predicted"/>
<keyword evidence="2" id="KW-1185">Reference proteome</keyword>
<evidence type="ECO:0000313" key="3">
    <source>
        <dbReference type="WBParaSite" id="ACAC_0000761201-mRNA-1"/>
    </source>
</evidence>
<dbReference type="Proteomes" id="UP000035642">
    <property type="component" value="Unassembled WGS sequence"/>
</dbReference>
<reference evidence="3" key="2">
    <citation type="submission" date="2017-02" db="UniProtKB">
        <authorList>
            <consortium name="WormBaseParasite"/>
        </authorList>
    </citation>
    <scope>IDENTIFICATION</scope>
</reference>
<protein>
    <submittedName>
        <fullName evidence="3">KfrA_N domain-containing protein</fullName>
    </submittedName>
</protein>
<accession>A0A0K0DB55</accession>
<evidence type="ECO:0000256" key="1">
    <source>
        <dbReference type="SAM" id="MobiDB-lite"/>
    </source>
</evidence>